<accession>A0A3B1D932</accession>
<gene>
    <name evidence="2" type="ORF">MNBD_PLANCTO03-138</name>
</gene>
<organism evidence="2">
    <name type="scientific">hydrothermal vent metagenome</name>
    <dbReference type="NCBI Taxonomy" id="652676"/>
    <lineage>
        <taxon>unclassified sequences</taxon>
        <taxon>metagenomes</taxon>
        <taxon>ecological metagenomes</taxon>
    </lineage>
</organism>
<dbReference type="GO" id="GO:0000455">
    <property type="term" value="P:enzyme-directed rRNA pseudouridine synthesis"/>
    <property type="evidence" value="ECO:0007669"/>
    <property type="project" value="TreeGrafter"/>
</dbReference>
<reference evidence="2" key="1">
    <citation type="submission" date="2018-06" db="EMBL/GenBank/DDBJ databases">
        <authorList>
            <person name="Zhirakovskaya E."/>
        </authorList>
    </citation>
    <scope>NUCLEOTIDE SEQUENCE</scope>
</reference>
<proteinExistence type="inferred from homology"/>
<feature type="non-terminal residue" evidence="2">
    <location>
        <position position="1"/>
    </location>
</feature>
<dbReference type="Gene3D" id="3.30.2350.10">
    <property type="entry name" value="Pseudouridine synthase"/>
    <property type="match status" value="1"/>
</dbReference>
<sequence>HQIRVHMSYSGWPIVGDDMYGGKPLALGDGSVIARQMLHAGLLAFEHPIRGEAMVFTAPLPADMAAAAAHLRAQGVVPVHVEGTVPLSRFGL</sequence>
<dbReference type="PANTHER" id="PTHR21600">
    <property type="entry name" value="MITOCHONDRIAL RNA PSEUDOURIDINE SYNTHASE"/>
    <property type="match status" value="1"/>
</dbReference>
<evidence type="ECO:0000256" key="1">
    <source>
        <dbReference type="ARBA" id="ARBA00010876"/>
    </source>
</evidence>
<keyword evidence="2" id="KW-0413">Isomerase</keyword>
<dbReference type="InterPro" id="IPR050188">
    <property type="entry name" value="RluA_PseudoU_synthase"/>
</dbReference>
<dbReference type="EMBL" id="UOGK01000225">
    <property type="protein sequence ID" value="VAX39356.1"/>
    <property type="molecule type" value="Genomic_DNA"/>
</dbReference>
<dbReference type="InterPro" id="IPR020103">
    <property type="entry name" value="PsdUridine_synth_cat_dom_sf"/>
</dbReference>
<dbReference type="EC" id="5.4.99.23" evidence="2"/>
<dbReference type="GO" id="GO:0003723">
    <property type="term" value="F:RNA binding"/>
    <property type="evidence" value="ECO:0007669"/>
    <property type="project" value="InterPro"/>
</dbReference>
<name>A0A3B1D932_9ZZZZ</name>
<evidence type="ECO:0000313" key="2">
    <source>
        <dbReference type="EMBL" id="VAX39356.1"/>
    </source>
</evidence>
<dbReference type="GO" id="GO:0160140">
    <property type="term" value="F:23S rRNA pseudouridine(1911/1915/1917) synthase activity"/>
    <property type="evidence" value="ECO:0007669"/>
    <property type="project" value="UniProtKB-EC"/>
</dbReference>
<dbReference type="SUPFAM" id="SSF55120">
    <property type="entry name" value="Pseudouridine synthase"/>
    <property type="match status" value="1"/>
</dbReference>
<dbReference type="PANTHER" id="PTHR21600:SF87">
    <property type="entry name" value="RNA PSEUDOURIDYLATE SYNTHASE DOMAIN-CONTAINING PROTEIN 1"/>
    <property type="match status" value="1"/>
</dbReference>
<dbReference type="AlphaFoldDB" id="A0A3B1D932"/>
<comment type="similarity">
    <text evidence="1">Belongs to the pseudouridine synthase RluA family.</text>
</comment>
<protein>
    <submittedName>
        <fullName evidence="2">Ribosomal large subunit pseudouridine synthase D</fullName>
        <ecNumber evidence="2">5.4.99.23</ecNumber>
    </submittedName>
</protein>